<accession>A0ABN1B287</accession>
<evidence type="ECO:0000313" key="2">
    <source>
        <dbReference type="Proteomes" id="UP001500713"/>
    </source>
</evidence>
<name>A0ABN1B287_9SPHN</name>
<gene>
    <name evidence="1" type="ORF">GCM10009096_34540</name>
</gene>
<dbReference type="EMBL" id="BAAAEM010000005">
    <property type="protein sequence ID" value="GAA0488649.1"/>
    <property type="molecule type" value="Genomic_DNA"/>
</dbReference>
<dbReference type="Proteomes" id="UP001500713">
    <property type="component" value="Unassembled WGS sequence"/>
</dbReference>
<protein>
    <submittedName>
        <fullName evidence="1">Uncharacterized protein</fullName>
    </submittedName>
</protein>
<proteinExistence type="predicted"/>
<evidence type="ECO:0000313" key="1">
    <source>
        <dbReference type="EMBL" id="GAA0488649.1"/>
    </source>
</evidence>
<comment type="caution">
    <text evidence="1">The sequence shown here is derived from an EMBL/GenBank/DDBJ whole genome shotgun (WGS) entry which is preliminary data.</text>
</comment>
<sequence length="66" mass="6632">MGAGMVVKHQLFLTQIMGKGLAVVAVADQPPTGGRRGFMDGGLNGTALALKIKALRGIGSGGHKSS</sequence>
<organism evidence="1 2">
    <name type="scientific">Parasphingorhabdus litoris</name>
    <dbReference type="NCBI Taxonomy" id="394733"/>
    <lineage>
        <taxon>Bacteria</taxon>
        <taxon>Pseudomonadati</taxon>
        <taxon>Pseudomonadota</taxon>
        <taxon>Alphaproteobacteria</taxon>
        <taxon>Sphingomonadales</taxon>
        <taxon>Sphingomonadaceae</taxon>
        <taxon>Parasphingorhabdus</taxon>
    </lineage>
</organism>
<reference evidence="1 2" key="1">
    <citation type="journal article" date="2019" name="Int. J. Syst. Evol. Microbiol.">
        <title>The Global Catalogue of Microorganisms (GCM) 10K type strain sequencing project: providing services to taxonomists for standard genome sequencing and annotation.</title>
        <authorList>
            <consortium name="The Broad Institute Genomics Platform"/>
            <consortium name="The Broad Institute Genome Sequencing Center for Infectious Disease"/>
            <person name="Wu L."/>
            <person name="Ma J."/>
        </authorList>
    </citation>
    <scope>NUCLEOTIDE SEQUENCE [LARGE SCALE GENOMIC DNA]</scope>
    <source>
        <strain evidence="1 2">JCM 14162</strain>
    </source>
</reference>
<keyword evidence="2" id="KW-1185">Reference proteome</keyword>